<evidence type="ECO:0000313" key="3">
    <source>
        <dbReference type="Proteomes" id="UP000727407"/>
    </source>
</evidence>
<sequence>MLRMMHTSSEAGEAKKTDRESCRGKNRDTIRARQDSASVMSVQCKVSVLMLGQFLS</sequence>
<organism evidence="2 3">
    <name type="scientific">Clarias magur</name>
    <name type="common">Asian catfish</name>
    <name type="synonym">Macropteronotus magur</name>
    <dbReference type="NCBI Taxonomy" id="1594786"/>
    <lineage>
        <taxon>Eukaryota</taxon>
        <taxon>Metazoa</taxon>
        <taxon>Chordata</taxon>
        <taxon>Craniata</taxon>
        <taxon>Vertebrata</taxon>
        <taxon>Euteleostomi</taxon>
        <taxon>Actinopterygii</taxon>
        <taxon>Neopterygii</taxon>
        <taxon>Teleostei</taxon>
        <taxon>Ostariophysi</taxon>
        <taxon>Siluriformes</taxon>
        <taxon>Clariidae</taxon>
        <taxon>Clarias</taxon>
    </lineage>
</organism>
<dbReference type="Proteomes" id="UP000727407">
    <property type="component" value="Unassembled WGS sequence"/>
</dbReference>
<accession>A0A8J4TT03</accession>
<protein>
    <submittedName>
        <fullName evidence="2">Uncharacterized protein</fullName>
    </submittedName>
</protein>
<evidence type="ECO:0000313" key="2">
    <source>
        <dbReference type="EMBL" id="KAF5896689.1"/>
    </source>
</evidence>
<feature type="region of interest" description="Disordered" evidence="1">
    <location>
        <begin position="1"/>
        <end position="36"/>
    </location>
</feature>
<comment type="caution">
    <text evidence="2">The sequence shown here is derived from an EMBL/GenBank/DDBJ whole genome shotgun (WGS) entry which is preliminary data.</text>
</comment>
<keyword evidence="3" id="KW-1185">Reference proteome</keyword>
<name>A0A8J4TT03_CLAMG</name>
<evidence type="ECO:0000256" key="1">
    <source>
        <dbReference type="SAM" id="MobiDB-lite"/>
    </source>
</evidence>
<feature type="compositionally biased region" description="Polar residues" evidence="1">
    <location>
        <begin position="1"/>
        <end position="10"/>
    </location>
</feature>
<dbReference type="EMBL" id="QNUK01000268">
    <property type="protein sequence ID" value="KAF5896689.1"/>
    <property type="molecule type" value="Genomic_DNA"/>
</dbReference>
<reference evidence="2" key="1">
    <citation type="submission" date="2020-07" db="EMBL/GenBank/DDBJ databases">
        <title>Clarias magur genome sequencing, assembly and annotation.</title>
        <authorList>
            <person name="Kushwaha B."/>
            <person name="Kumar R."/>
            <person name="Das P."/>
            <person name="Joshi C.G."/>
            <person name="Kumar D."/>
            <person name="Nagpure N.S."/>
            <person name="Pandey M."/>
            <person name="Agarwal S."/>
            <person name="Srivastava S."/>
            <person name="Singh M."/>
            <person name="Sahoo L."/>
            <person name="Jayasankar P."/>
            <person name="Meher P.K."/>
            <person name="Koringa P.G."/>
            <person name="Iquebal M.A."/>
            <person name="Das S.P."/>
            <person name="Bit A."/>
            <person name="Patnaik S."/>
            <person name="Patel N."/>
            <person name="Shah T.M."/>
            <person name="Hinsu A."/>
            <person name="Jena J.K."/>
        </authorList>
    </citation>
    <scope>NUCLEOTIDE SEQUENCE</scope>
    <source>
        <strain evidence="2">CIFAMagur01</strain>
        <tissue evidence="2">Testis</tissue>
    </source>
</reference>
<feature type="compositionally biased region" description="Basic and acidic residues" evidence="1">
    <location>
        <begin position="12"/>
        <end position="34"/>
    </location>
</feature>
<gene>
    <name evidence="2" type="ORF">DAT39_013609</name>
</gene>
<proteinExistence type="predicted"/>
<dbReference type="AlphaFoldDB" id="A0A8J4TT03"/>